<evidence type="ECO:0000313" key="6">
    <source>
        <dbReference type="EMBL" id="RST88514.1"/>
    </source>
</evidence>
<dbReference type="GO" id="GO:0005886">
    <property type="term" value="C:plasma membrane"/>
    <property type="evidence" value="ECO:0007669"/>
    <property type="project" value="UniProtKB-ARBA"/>
</dbReference>
<evidence type="ECO:0000256" key="5">
    <source>
        <dbReference type="SAM" id="Phobius"/>
    </source>
</evidence>
<keyword evidence="7" id="KW-1185">Reference proteome</keyword>
<evidence type="ECO:0000256" key="1">
    <source>
        <dbReference type="ARBA" id="ARBA00004141"/>
    </source>
</evidence>
<evidence type="ECO:0000313" key="7">
    <source>
        <dbReference type="Proteomes" id="UP000277864"/>
    </source>
</evidence>
<reference evidence="6 7" key="1">
    <citation type="submission" date="2018-03" db="EMBL/GenBank/DDBJ databases">
        <authorList>
            <person name="Gulvik C.A."/>
        </authorList>
    </citation>
    <scope>NUCLEOTIDE SEQUENCE [LARGE SCALE GENOMIC DNA]</scope>
    <source>
        <strain evidence="6 7">JCM 31581</strain>
    </source>
</reference>
<feature type="transmembrane region" description="Helical" evidence="5">
    <location>
        <begin position="59"/>
        <end position="79"/>
    </location>
</feature>
<evidence type="ECO:0000256" key="4">
    <source>
        <dbReference type="ARBA" id="ARBA00023136"/>
    </source>
</evidence>
<feature type="transmembrane region" description="Helical" evidence="5">
    <location>
        <begin position="36"/>
        <end position="52"/>
    </location>
</feature>
<keyword evidence="2 5" id="KW-0812">Transmembrane</keyword>
<keyword evidence="3 5" id="KW-1133">Transmembrane helix</keyword>
<feature type="transmembrane region" description="Helical" evidence="5">
    <location>
        <begin position="91"/>
        <end position="113"/>
    </location>
</feature>
<name>A0A429Z4A1_9ENTE</name>
<dbReference type="EMBL" id="PXZH01000008">
    <property type="protein sequence ID" value="RST88514.1"/>
    <property type="molecule type" value="Genomic_DNA"/>
</dbReference>
<dbReference type="InterPro" id="IPR003339">
    <property type="entry name" value="ABC/ECF_trnsptr_transmembrane"/>
</dbReference>
<dbReference type="Pfam" id="PF02361">
    <property type="entry name" value="CbiQ"/>
    <property type="match status" value="1"/>
</dbReference>
<evidence type="ECO:0000256" key="3">
    <source>
        <dbReference type="ARBA" id="ARBA00022989"/>
    </source>
</evidence>
<evidence type="ECO:0008006" key="8">
    <source>
        <dbReference type="Google" id="ProtNLM"/>
    </source>
</evidence>
<proteinExistence type="predicted"/>
<feature type="transmembrane region" description="Helical" evidence="5">
    <location>
        <begin position="12"/>
        <end position="30"/>
    </location>
</feature>
<gene>
    <name evidence="6" type="ORF">C7P63_09885</name>
</gene>
<dbReference type="AlphaFoldDB" id="A0A429Z4A1"/>
<comment type="subcellular location">
    <subcellularLocation>
        <location evidence="1">Membrane</location>
        <topology evidence="1">Multi-pass membrane protein</topology>
    </subcellularLocation>
</comment>
<sequence length="229" mass="26384">MVKLVQNKSVTCMINIQIKCLLLFITHIFLFIPFHPVQQTVLVGLLLSILFLEKERKRSLLYGSIYLVLLGILIALPYFKSFLGHSFGQLAMVFLLLYPCFLAGSLLIRTSLLSDWILLLKKCRLPMYLILPITVMFRFIPHFKEDFKHTFRLQKMRVPHSSLFKRLERTLIVLLHAAIQSSQELTMAALAKGINQLETRPVSKLTSLTFLDYLVATSSLGLIVWRSFL</sequence>
<keyword evidence="4 5" id="KW-0472">Membrane</keyword>
<organism evidence="6 7">
    <name type="scientific">Vagococcus humatus</name>
    <dbReference type="NCBI Taxonomy" id="1889241"/>
    <lineage>
        <taxon>Bacteria</taxon>
        <taxon>Bacillati</taxon>
        <taxon>Bacillota</taxon>
        <taxon>Bacilli</taxon>
        <taxon>Lactobacillales</taxon>
        <taxon>Enterococcaceae</taxon>
        <taxon>Vagococcus</taxon>
    </lineage>
</organism>
<accession>A0A429Z4A1</accession>
<dbReference type="Proteomes" id="UP000277864">
    <property type="component" value="Unassembled WGS sequence"/>
</dbReference>
<dbReference type="CDD" id="cd16914">
    <property type="entry name" value="EcfT"/>
    <property type="match status" value="1"/>
</dbReference>
<protein>
    <recommendedName>
        <fullName evidence="8">Energy-coupling factor transporter transmembrane protein EcfT</fullName>
    </recommendedName>
</protein>
<feature type="transmembrane region" description="Helical" evidence="5">
    <location>
        <begin position="125"/>
        <end position="143"/>
    </location>
</feature>
<comment type="caution">
    <text evidence="6">The sequence shown here is derived from an EMBL/GenBank/DDBJ whole genome shotgun (WGS) entry which is preliminary data.</text>
</comment>
<evidence type="ECO:0000256" key="2">
    <source>
        <dbReference type="ARBA" id="ARBA00022692"/>
    </source>
</evidence>